<evidence type="ECO:0000313" key="3">
    <source>
        <dbReference type="EMBL" id="MCW6534139.1"/>
    </source>
</evidence>
<dbReference type="AlphaFoldDB" id="A0AA42CPA3"/>
<dbReference type="SUPFAM" id="SSF53474">
    <property type="entry name" value="alpha/beta-Hydrolases"/>
    <property type="match status" value="1"/>
</dbReference>
<dbReference type="Gene3D" id="3.40.50.1820">
    <property type="entry name" value="alpha/beta hydrolase"/>
    <property type="match status" value="1"/>
</dbReference>
<organism evidence="3 4">
    <name type="scientific">Sphingomonas lycopersici</name>
    <dbReference type="NCBI Taxonomy" id="2951807"/>
    <lineage>
        <taxon>Bacteria</taxon>
        <taxon>Pseudomonadati</taxon>
        <taxon>Pseudomonadota</taxon>
        <taxon>Alphaproteobacteria</taxon>
        <taxon>Sphingomonadales</taxon>
        <taxon>Sphingomonadaceae</taxon>
        <taxon>Sphingomonas</taxon>
    </lineage>
</organism>
<dbReference type="InterPro" id="IPR029058">
    <property type="entry name" value="AB_hydrolase_fold"/>
</dbReference>
<keyword evidence="4" id="KW-1185">Reference proteome</keyword>
<dbReference type="Proteomes" id="UP001165565">
    <property type="component" value="Unassembled WGS sequence"/>
</dbReference>
<evidence type="ECO:0000313" key="4">
    <source>
        <dbReference type="Proteomes" id="UP001165565"/>
    </source>
</evidence>
<comment type="caution">
    <text evidence="3">The sequence shown here is derived from an EMBL/GenBank/DDBJ whole genome shotgun (WGS) entry which is preliminary data.</text>
</comment>
<dbReference type="PANTHER" id="PTHR43433">
    <property type="entry name" value="HYDROLASE, ALPHA/BETA FOLD FAMILY PROTEIN"/>
    <property type="match status" value="1"/>
</dbReference>
<evidence type="ECO:0000256" key="1">
    <source>
        <dbReference type="SAM" id="SignalP"/>
    </source>
</evidence>
<keyword evidence="1" id="KW-0732">Signal</keyword>
<sequence length="348" mass="36902">MKIGLLALPAMLIGATPALADPPSVPAIGAIQSDFDDFGPAVQALTLPSGRVVHYTDTGEAGGRTVLFIGGTGTSARAAGMTDFLKTLRQQLKLRFITVERNGFGDTAFKPDWGFADYAGEVRAVLDHLAVKRFAGVAISGGGPYMAAVAGAMPDRVISVHMLATAATAAGSARCKVSLEQAAAGIKSSVQNPQSWWAFPANSPTFRIPGFSDRAYEEGARTFFIRGQMGDSTPEAAEMLRYCGPAPDVSKVTAPVHIYQGGADPLVKIDQAEYWRSHYPNVAAFRVFPGEAHDVQYRHWDQVLIELAGFADQSVICEAGKTRAVAKAEAEGLVAKGATLGICAWSRR</sequence>
<feature type="signal peptide" evidence="1">
    <location>
        <begin position="1"/>
        <end position="20"/>
    </location>
</feature>
<proteinExistence type="predicted"/>
<evidence type="ECO:0000259" key="2">
    <source>
        <dbReference type="Pfam" id="PF00561"/>
    </source>
</evidence>
<dbReference type="InterPro" id="IPR000073">
    <property type="entry name" value="AB_hydrolase_1"/>
</dbReference>
<feature type="domain" description="AB hydrolase-1" evidence="2">
    <location>
        <begin position="84"/>
        <end position="297"/>
    </location>
</feature>
<reference evidence="3" key="1">
    <citation type="submission" date="2022-06" db="EMBL/GenBank/DDBJ databases">
        <title>Sphingomonas sp. nov. isolated from rhizosphere soil of tomato.</title>
        <authorList>
            <person name="Dong H."/>
            <person name="Gao R."/>
        </authorList>
    </citation>
    <scope>NUCLEOTIDE SEQUENCE</scope>
    <source>
        <strain evidence="3">MMSM24</strain>
    </source>
</reference>
<dbReference type="EMBL" id="JANFAV010000002">
    <property type="protein sequence ID" value="MCW6534139.1"/>
    <property type="molecule type" value="Genomic_DNA"/>
</dbReference>
<name>A0AA42CPA3_9SPHN</name>
<dbReference type="Pfam" id="PF00561">
    <property type="entry name" value="Abhydrolase_1"/>
    <property type="match status" value="1"/>
</dbReference>
<dbReference type="InterPro" id="IPR050471">
    <property type="entry name" value="AB_hydrolase"/>
</dbReference>
<dbReference type="PANTHER" id="PTHR43433:SF10">
    <property type="entry name" value="AB HYDROLASE-1 DOMAIN-CONTAINING PROTEIN"/>
    <property type="match status" value="1"/>
</dbReference>
<feature type="chain" id="PRO_5041224062" evidence="1">
    <location>
        <begin position="21"/>
        <end position="348"/>
    </location>
</feature>
<keyword evidence="3" id="KW-0378">Hydrolase</keyword>
<accession>A0AA42CPA3</accession>
<protein>
    <submittedName>
        <fullName evidence="3">Alpha/beta hydrolase</fullName>
    </submittedName>
</protein>
<gene>
    <name evidence="3" type="ORF">NEE01_05000</name>
</gene>
<dbReference type="GO" id="GO:0016787">
    <property type="term" value="F:hydrolase activity"/>
    <property type="evidence" value="ECO:0007669"/>
    <property type="project" value="UniProtKB-KW"/>
</dbReference>